<dbReference type="RefSeq" id="WP_218141142.1">
    <property type="nucleotide sequence ID" value="NZ_FNPF01000018.1"/>
</dbReference>
<evidence type="ECO:0008006" key="3">
    <source>
        <dbReference type="Google" id="ProtNLM"/>
    </source>
</evidence>
<protein>
    <recommendedName>
        <fullName evidence="3">PAP2 superfamily protein</fullName>
    </recommendedName>
</protein>
<evidence type="ECO:0000313" key="1">
    <source>
        <dbReference type="EMBL" id="SDY78505.1"/>
    </source>
</evidence>
<dbReference type="Proteomes" id="UP000199286">
    <property type="component" value="Unassembled WGS sequence"/>
</dbReference>
<organism evidence="1 2">
    <name type="scientific">Citreimonas salinaria</name>
    <dbReference type="NCBI Taxonomy" id="321339"/>
    <lineage>
        <taxon>Bacteria</taxon>
        <taxon>Pseudomonadati</taxon>
        <taxon>Pseudomonadota</taxon>
        <taxon>Alphaproteobacteria</taxon>
        <taxon>Rhodobacterales</taxon>
        <taxon>Roseobacteraceae</taxon>
        <taxon>Citreimonas</taxon>
    </lineage>
</organism>
<reference evidence="1 2" key="1">
    <citation type="submission" date="2016-10" db="EMBL/GenBank/DDBJ databases">
        <authorList>
            <person name="de Groot N.N."/>
        </authorList>
    </citation>
    <scope>NUCLEOTIDE SEQUENCE [LARGE SCALE GENOMIC DNA]</scope>
    <source>
        <strain evidence="1 2">DSM 26880</strain>
    </source>
</reference>
<dbReference type="Gene3D" id="1.20.144.10">
    <property type="entry name" value="Phosphatidic acid phosphatase type 2/haloperoxidase"/>
    <property type="match status" value="1"/>
</dbReference>
<keyword evidence="2" id="KW-1185">Reference proteome</keyword>
<sequence length="160" mass="18065">MRQSEVRRQISANDPTDLLRPLGIEEYASEFPATIGLVRTVLQITERIGYVVKARFARPRPNALDPTLRPFLPNPPHSAYRSNHAFQCFSVAHAFNRCIPEVPGAIELFHVAQRTGENREYAGLHYASDTAAGEALARVFSPYLFQACRYKMAAAQRELY</sequence>
<dbReference type="InterPro" id="IPR036938">
    <property type="entry name" value="PAP2/HPO_sf"/>
</dbReference>
<name>A0A1H3MQP6_9RHOB</name>
<dbReference type="STRING" id="321339.SAMN05444340_1182"/>
<proteinExistence type="predicted"/>
<gene>
    <name evidence="1" type="ORF">SAMN05444340_1182</name>
</gene>
<dbReference type="EMBL" id="FNPF01000018">
    <property type="protein sequence ID" value="SDY78505.1"/>
    <property type="molecule type" value="Genomic_DNA"/>
</dbReference>
<dbReference type="AlphaFoldDB" id="A0A1H3MQP6"/>
<dbReference type="SUPFAM" id="SSF48317">
    <property type="entry name" value="Acid phosphatase/Vanadium-dependent haloperoxidase"/>
    <property type="match status" value="1"/>
</dbReference>
<accession>A0A1H3MQP6</accession>
<evidence type="ECO:0000313" key="2">
    <source>
        <dbReference type="Proteomes" id="UP000199286"/>
    </source>
</evidence>